<sequence length="379" mass="44135">MLVAFEENQQKRLHIPVYGILTDSEEYFILSLRQGPRFGFVANIKIDVDNHERRIPSLTYLINLVFTLVLESYLASLKRIRQLSDDDQEIASVHSSEYLRRDFKEPSEKPPLDVEPTSFDSRESLKHWKDAERKVSEAQAELKKPFHDPENDHDSEAHNRAMKNLLHVGYDLSAKGYLRNSGNLYKSLEDVNHVSQQELNKHYKEVSEKMSTADVAYPRLMPIDYCVRPPSVPSLAQWFKDYHVHKRVQMFLQAVPRVSDLKHLTRFVFLKEYLSVPKPKISIPVLLIMTDLRRAVMDWLQDPHVSVPHPFFEAGTTFPDCSVDKVFEDKLLIILQEQGITNVASLKYLSHDDLDLVEHWTVLEKEQLVYRSLNGFIRP</sequence>
<evidence type="ECO:0000313" key="3">
    <source>
        <dbReference type="Proteomes" id="UP001383192"/>
    </source>
</evidence>
<gene>
    <name evidence="2" type="ORF">VNI00_011478</name>
</gene>
<keyword evidence="3" id="KW-1185">Reference proteome</keyword>
<comment type="caution">
    <text evidence="2">The sequence shown here is derived from an EMBL/GenBank/DDBJ whole genome shotgun (WGS) entry which is preliminary data.</text>
</comment>
<evidence type="ECO:0000256" key="1">
    <source>
        <dbReference type="SAM" id="MobiDB-lite"/>
    </source>
</evidence>
<name>A0AAW0CCX4_9AGAR</name>
<evidence type="ECO:0000313" key="2">
    <source>
        <dbReference type="EMBL" id="KAK7036545.1"/>
    </source>
</evidence>
<protein>
    <submittedName>
        <fullName evidence="2">Uncharacterized protein</fullName>
    </submittedName>
</protein>
<feature type="compositionally biased region" description="Basic and acidic residues" evidence="1">
    <location>
        <begin position="101"/>
        <end position="112"/>
    </location>
</feature>
<dbReference type="Proteomes" id="UP001383192">
    <property type="component" value="Unassembled WGS sequence"/>
</dbReference>
<proteinExistence type="predicted"/>
<feature type="region of interest" description="Disordered" evidence="1">
    <location>
        <begin position="101"/>
        <end position="121"/>
    </location>
</feature>
<organism evidence="2 3">
    <name type="scientific">Paramarasmius palmivorus</name>
    <dbReference type="NCBI Taxonomy" id="297713"/>
    <lineage>
        <taxon>Eukaryota</taxon>
        <taxon>Fungi</taxon>
        <taxon>Dikarya</taxon>
        <taxon>Basidiomycota</taxon>
        <taxon>Agaricomycotina</taxon>
        <taxon>Agaricomycetes</taxon>
        <taxon>Agaricomycetidae</taxon>
        <taxon>Agaricales</taxon>
        <taxon>Marasmiineae</taxon>
        <taxon>Marasmiaceae</taxon>
        <taxon>Paramarasmius</taxon>
    </lineage>
</organism>
<dbReference type="AlphaFoldDB" id="A0AAW0CCX4"/>
<reference evidence="2 3" key="1">
    <citation type="submission" date="2024-01" db="EMBL/GenBank/DDBJ databases">
        <title>A draft genome for a cacao thread blight-causing isolate of Paramarasmius palmivorus.</title>
        <authorList>
            <person name="Baruah I.K."/>
            <person name="Bukari Y."/>
            <person name="Amoako-Attah I."/>
            <person name="Meinhardt L.W."/>
            <person name="Bailey B.A."/>
            <person name="Cohen S.P."/>
        </authorList>
    </citation>
    <scope>NUCLEOTIDE SEQUENCE [LARGE SCALE GENOMIC DNA]</scope>
    <source>
        <strain evidence="2 3">GH-12</strain>
    </source>
</reference>
<accession>A0AAW0CCX4</accession>
<dbReference type="EMBL" id="JAYKXP010000050">
    <property type="protein sequence ID" value="KAK7036545.1"/>
    <property type="molecule type" value="Genomic_DNA"/>
</dbReference>